<evidence type="ECO:0000256" key="7">
    <source>
        <dbReference type="SAM" id="MobiDB-lite"/>
    </source>
</evidence>
<evidence type="ECO:0000256" key="6">
    <source>
        <dbReference type="ARBA" id="ARBA00023242"/>
    </source>
</evidence>
<dbReference type="Gene3D" id="4.10.280.10">
    <property type="entry name" value="Helix-loop-helix DNA-binding domain"/>
    <property type="match status" value="1"/>
</dbReference>
<dbReference type="CDD" id="cd04873">
    <property type="entry name" value="ACT_UUR-ACR-like"/>
    <property type="match status" value="1"/>
</dbReference>
<dbReference type="SMART" id="SM00353">
    <property type="entry name" value="HLH"/>
    <property type="match status" value="1"/>
</dbReference>
<keyword evidence="3" id="KW-0805">Transcription regulation</keyword>
<comment type="subcellular location">
    <subcellularLocation>
        <location evidence="1">Nucleus</location>
    </subcellularLocation>
</comment>
<keyword evidence="5" id="KW-0804">Transcription</keyword>
<evidence type="ECO:0000256" key="1">
    <source>
        <dbReference type="ARBA" id="ARBA00004123"/>
    </source>
</evidence>
<dbReference type="PANTHER" id="PTHR31945:SF129">
    <property type="entry name" value="TRANSCRIPTION FACTOR SCREAM2"/>
    <property type="match status" value="1"/>
</dbReference>
<dbReference type="EMBL" id="CM007365">
    <property type="protein sequence ID" value="OIW12297.1"/>
    <property type="molecule type" value="Genomic_DNA"/>
</dbReference>
<evidence type="ECO:0000256" key="4">
    <source>
        <dbReference type="ARBA" id="ARBA00023125"/>
    </source>
</evidence>
<evidence type="ECO:0000256" key="3">
    <source>
        <dbReference type="ARBA" id="ARBA00023015"/>
    </source>
</evidence>
<dbReference type="InterPro" id="IPR036638">
    <property type="entry name" value="HLH_DNA-bd_sf"/>
</dbReference>
<dbReference type="GO" id="GO:0005634">
    <property type="term" value="C:nucleus"/>
    <property type="evidence" value="ECO:0007669"/>
    <property type="project" value="UniProtKB-SubCell"/>
</dbReference>
<dbReference type="InterPro" id="IPR051358">
    <property type="entry name" value="TF_AMS/ICE1/BHLH6-like"/>
</dbReference>
<feature type="compositionally biased region" description="Low complexity" evidence="7">
    <location>
        <begin position="215"/>
        <end position="238"/>
    </location>
</feature>
<feature type="domain" description="BHLH" evidence="8">
    <location>
        <begin position="248"/>
        <end position="297"/>
    </location>
</feature>
<evidence type="ECO:0000256" key="2">
    <source>
        <dbReference type="ARBA" id="ARBA00022473"/>
    </source>
</evidence>
<dbReference type="SUPFAM" id="SSF47459">
    <property type="entry name" value="HLH, helix-loop-helix DNA-binding domain"/>
    <property type="match status" value="1"/>
</dbReference>
<keyword evidence="10" id="KW-1185">Reference proteome</keyword>
<organism evidence="9 10">
    <name type="scientific">Lupinus angustifolius</name>
    <name type="common">Narrow-leaved blue lupine</name>
    <dbReference type="NCBI Taxonomy" id="3871"/>
    <lineage>
        <taxon>Eukaryota</taxon>
        <taxon>Viridiplantae</taxon>
        <taxon>Streptophyta</taxon>
        <taxon>Embryophyta</taxon>
        <taxon>Tracheophyta</taxon>
        <taxon>Spermatophyta</taxon>
        <taxon>Magnoliopsida</taxon>
        <taxon>eudicotyledons</taxon>
        <taxon>Gunneridae</taxon>
        <taxon>Pentapetalae</taxon>
        <taxon>rosids</taxon>
        <taxon>fabids</taxon>
        <taxon>Fabales</taxon>
        <taxon>Fabaceae</taxon>
        <taxon>Papilionoideae</taxon>
        <taxon>50 kb inversion clade</taxon>
        <taxon>genistoids sensu lato</taxon>
        <taxon>core genistoids</taxon>
        <taxon>Genisteae</taxon>
        <taxon>Lupinus</taxon>
    </lineage>
</organism>
<dbReference type="InterPro" id="IPR054502">
    <property type="entry name" value="bHLH-TF_ACT-like_plant"/>
</dbReference>
<feature type="region of interest" description="Disordered" evidence="7">
    <location>
        <begin position="213"/>
        <end position="252"/>
    </location>
</feature>
<dbReference type="PROSITE" id="PS50888">
    <property type="entry name" value="BHLH"/>
    <property type="match status" value="1"/>
</dbReference>
<gene>
    <name evidence="9" type="ORF">TanjilG_06086</name>
</gene>
<dbReference type="CDD" id="cd11443">
    <property type="entry name" value="bHLH_AtAMS_like"/>
    <property type="match status" value="1"/>
</dbReference>
<feature type="region of interest" description="Disordered" evidence="7">
    <location>
        <begin position="309"/>
        <end position="328"/>
    </location>
</feature>
<dbReference type="GO" id="GO:0046983">
    <property type="term" value="F:protein dimerization activity"/>
    <property type="evidence" value="ECO:0007669"/>
    <property type="project" value="InterPro"/>
</dbReference>
<sequence>MEEPKLSQENLPPLPTSSWTIKNDDVSSFKSFLQVNEWFMNSSITQNENFLIQPLNPSFTPTPFFNLNSNNPFTNGFDYGSEPVLLNSNSSILMSFNNNSNILELSSNPEFNPTREVELGGGFDHNTMCVVGEQCHGSGASNSTFLNHGSVFQQLGTEVPAPAFRQGPVDKLGALEIRAAARLSAMEEMEKKRRIGLNDDSDDDDVDEIDKYEENVNNGGNNFEGNNNNGDNNNNNGGSQKGNRKKKVAPAKNLMAERRRRKRLNDRLYMLRSVVPKISKMDRASILGDAIEYLKDLIEKINDLHNELGSTPSGSSLTPPSSFHPVTPSLPTLPSRVKDELCLSSLATPKSHSPKVEVRLREGRAIDVHMFCACKPGLFLSTMRALDSLGLDVQQAVISCFNDFVLDVYRAEQCREGLDLLPEQIKTVLLQAADFRGMM</sequence>
<reference evidence="9 10" key="1">
    <citation type="journal article" date="2017" name="Plant Biotechnol. J.">
        <title>A comprehensive draft genome sequence for lupin (Lupinus angustifolius), an emerging health food: insights into plant-microbe interactions and legume evolution.</title>
        <authorList>
            <person name="Hane J.K."/>
            <person name="Ming Y."/>
            <person name="Kamphuis L.G."/>
            <person name="Nelson M.N."/>
            <person name="Garg G."/>
            <person name="Atkins C.A."/>
            <person name="Bayer P.E."/>
            <person name="Bravo A."/>
            <person name="Bringans S."/>
            <person name="Cannon S."/>
            <person name="Edwards D."/>
            <person name="Foley R."/>
            <person name="Gao L.L."/>
            <person name="Harrison M.J."/>
            <person name="Huang W."/>
            <person name="Hurgobin B."/>
            <person name="Li S."/>
            <person name="Liu C.W."/>
            <person name="McGrath A."/>
            <person name="Morahan G."/>
            <person name="Murray J."/>
            <person name="Weller J."/>
            <person name="Jian J."/>
            <person name="Singh K.B."/>
        </authorList>
    </citation>
    <scope>NUCLEOTIDE SEQUENCE [LARGE SCALE GENOMIC DNA]</scope>
    <source>
        <strain evidence="10">cv. Tanjil</strain>
        <tissue evidence="9">Whole plant</tissue>
    </source>
</reference>
<dbReference type="InterPro" id="IPR011598">
    <property type="entry name" value="bHLH_dom"/>
</dbReference>
<evidence type="ECO:0000313" key="10">
    <source>
        <dbReference type="Proteomes" id="UP000188354"/>
    </source>
</evidence>
<proteinExistence type="predicted"/>
<dbReference type="GO" id="GO:0003700">
    <property type="term" value="F:DNA-binding transcription factor activity"/>
    <property type="evidence" value="ECO:0007669"/>
    <property type="project" value="TreeGrafter"/>
</dbReference>
<dbReference type="Pfam" id="PF22754">
    <property type="entry name" value="bHLH-TF_ACT-like_plant"/>
    <property type="match status" value="1"/>
</dbReference>
<evidence type="ECO:0000259" key="8">
    <source>
        <dbReference type="PROSITE" id="PS50888"/>
    </source>
</evidence>
<dbReference type="STRING" id="3871.A0A4P1RJH8"/>
<evidence type="ECO:0000256" key="5">
    <source>
        <dbReference type="ARBA" id="ARBA00023163"/>
    </source>
</evidence>
<dbReference type="FunFam" id="4.10.280.10:FF:000066">
    <property type="entry name" value="BHLH transcription factor"/>
    <property type="match status" value="1"/>
</dbReference>
<accession>A0A4P1RJH8</accession>
<feature type="compositionally biased region" description="Low complexity" evidence="7">
    <location>
        <begin position="309"/>
        <end position="321"/>
    </location>
</feature>
<dbReference type="AlphaFoldDB" id="A0A4P1RJH8"/>
<keyword evidence="2" id="KW-0217">Developmental protein</keyword>
<keyword evidence="6" id="KW-0539">Nucleus</keyword>
<protein>
    <recommendedName>
        <fullName evidence="8">BHLH domain-containing protein</fullName>
    </recommendedName>
</protein>
<name>A0A4P1RJH8_LUPAN</name>
<dbReference type="Gramene" id="OIW12297">
    <property type="protein sequence ID" value="OIW12297"/>
    <property type="gene ID" value="TanjilG_06086"/>
</dbReference>
<dbReference type="PANTHER" id="PTHR31945">
    <property type="entry name" value="TRANSCRIPTION FACTOR SCREAM2-RELATED"/>
    <property type="match status" value="1"/>
</dbReference>
<dbReference type="Pfam" id="PF00010">
    <property type="entry name" value="HLH"/>
    <property type="match status" value="1"/>
</dbReference>
<dbReference type="Proteomes" id="UP000188354">
    <property type="component" value="Chromosome LG05"/>
</dbReference>
<dbReference type="GO" id="GO:0043565">
    <property type="term" value="F:sequence-specific DNA binding"/>
    <property type="evidence" value="ECO:0007669"/>
    <property type="project" value="TreeGrafter"/>
</dbReference>
<keyword evidence="4" id="KW-0238">DNA-binding</keyword>
<evidence type="ECO:0000313" key="9">
    <source>
        <dbReference type="EMBL" id="OIW12297.1"/>
    </source>
</evidence>